<gene>
    <name evidence="2" type="ORF">RUMHYD_00073</name>
</gene>
<sequence length="766" mass="85293">MKKNWKKLFCRLLAGTMAGVLLMGTAGCKGGEKEEKEKEVVMGRYLEEEIPLPEGAQGIVEATRLSDGKLALLGYDEQYMTHYWQSADDGETWEEQGNMPQELKLADGEQQTAMSVGAIRQDGAVLCVVTTYDVDTADVVEDKTYIRNTDGTYTEVNMKYPDGFTQAIDIKWLSDQEVIVQDSVVGLYEMDLSDGSVKNQFIEEGQVFTTFGIVENYLIVVGADEISYYDLDTGKIEEEDSALTEQIKNSGADQNLTSYGTSPLLICQKGKDGKLFYCDSTGIYSHVIKGNAMEQVVDGKLNSIGDPSVGLMGMFLGDENAIYLAVSTGEEHQLLKYAYSKDTPSVPSKEIKIYALEENAELQQAISLFQKENPDYYVSLEVGMSEDNSITATDALKTLNTEIMAGKGPDLLMLDGMPVSTYEEKGMLSDISDVIEKVDKSEGILDNIQEAYTKENEIYEFPGRFSIPLVVGPKDQIEAMQTLEGLTKVAERYSETNDSVRLFSDMTPEFLSESLVDGAYAAWIQEDRTLDENLLKEYFESVKKLYDTDSHDEQLRENVVMQNYPHLELSYVDGMVLQIYGKECAAAVGNLASPDGFSQITSCMNNMEDTEIDYEVWNGQKEGCFSPVMLMGVNSKSKNQEEAKAFLEFLYSEKAQRLSMGYGLTVNEKVYDSQEYWAVGDGTTVGYTVQDGDGVERQVFLNMENSSADQVKKIQEIGKSLNTPSQLDKTVMEAVRGQLTDYIDGKIELDEAVQNVIQKVNLYLAE</sequence>
<dbReference type="SUPFAM" id="SSF53850">
    <property type="entry name" value="Periplasmic binding protein-like II"/>
    <property type="match status" value="1"/>
</dbReference>
<proteinExistence type="predicted"/>
<dbReference type="PANTHER" id="PTHR43649">
    <property type="entry name" value="ARABINOSE-BINDING PROTEIN-RELATED"/>
    <property type="match status" value="1"/>
</dbReference>
<keyword evidence="1" id="KW-0732">Signal</keyword>
<dbReference type="HOGENOM" id="CLU_020013_0_0_9"/>
<reference evidence="2 3" key="1">
    <citation type="submission" date="2009-01" db="EMBL/GenBank/DDBJ databases">
        <authorList>
            <person name="Fulton L."/>
            <person name="Clifton S."/>
            <person name="Fulton B."/>
            <person name="Xu J."/>
            <person name="Minx P."/>
            <person name="Pepin K.H."/>
            <person name="Johnson M."/>
            <person name="Bhonagiri V."/>
            <person name="Nash W.E."/>
            <person name="Mardis E.R."/>
            <person name="Wilson R.K."/>
        </authorList>
    </citation>
    <scope>NUCLEOTIDE SEQUENCE [LARGE SCALE GENOMIC DNA]</scope>
    <source>
        <strain evidence="3">DSM 10507 / JCM 14656 / S5a33</strain>
    </source>
</reference>
<dbReference type="EMBL" id="ACBZ01000002">
    <property type="protein sequence ID" value="EEG51016.1"/>
    <property type="molecule type" value="Genomic_DNA"/>
</dbReference>
<dbReference type="Pfam" id="PF13416">
    <property type="entry name" value="SBP_bac_8"/>
    <property type="match status" value="1"/>
</dbReference>
<dbReference type="InterPro" id="IPR006059">
    <property type="entry name" value="SBP"/>
</dbReference>
<dbReference type="eggNOG" id="COG1653">
    <property type="taxonomic scope" value="Bacteria"/>
</dbReference>
<evidence type="ECO:0000313" key="3">
    <source>
        <dbReference type="Proteomes" id="UP000003100"/>
    </source>
</evidence>
<evidence type="ECO:0000256" key="1">
    <source>
        <dbReference type="SAM" id="SignalP"/>
    </source>
</evidence>
<dbReference type="PATRIC" id="fig|476272.21.peg.3079"/>
<evidence type="ECO:0008006" key="4">
    <source>
        <dbReference type="Google" id="ProtNLM"/>
    </source>
</evidence>
<feature type="signal peptide" evidence="1">
    <location>
        <begin position="1"/>
        <end position="22"/>
    </location>
</feature>
<dbReference type="Gene3D" id="3.40.190.10">
    <property type="entry name" value="Periplasmic binding protein-like II"/>
    <property type="match status" value="1"/>
</dbReference>
<dbReference type="AlphaFoldDB" id="C0CGW0"/>
<comment type="caution">
    <text evidence="2">The sequence shown here is derived from an EMBL/GenBank/DDBJ whole genome shotgun (WGS) entry which is preliminary data.</text>
</comment>
<dbReference type="InterPro" id="IPR050490">
    <property type="entry name" value="Bact_solute-bd_prot1"/>
</dbReference>
<name>C0CGW0_BLAHS</name>
<dbReference type="GeneID" id="86821242"/>
<evidence type="ECO:0000313" key="2">
    <source>
        <dbReference type="EMBL" id="EEG51016.1"/>
    </source>
</evidence>
<organism evidence="2 3">
    <name type="scientific">Blautia hydrogenotrophica (strain DSM 10507 / JCM 14656 / S5a33)</name>
    <name type="common">Ruminococcus hydrogenotrophicus</name>
    <dbReference type="NCBI Taxonomy" id="476272"/>
    <lineage>
        <taxon>Bacteria</taxon>
        <taxon>Bacillati</taxon>
        <taxon>Bacillota</taxon>
        <taxon>Clostridia</taxon>
        <taxon>Lachnospirales</taxon>
        <taxon>Lachnospiraceae</taxon>
        <taxon>Blautia</taxon>
    </lineage>
</organism>
<dbReference type="Proteomes" id="UP000003100">
    <property type="component" value="Unassembled WGS sequence"/>
</dbReference>
<feature type="chain" id="PRO_5039393945" description="Maltose-binding periplasmic proteins/domains" evidence="1">
    <location>
        <begin position="23"/>
        <end position="766"/>
    </location>
</feature>
<accession>C0CGW0</accession>
<keyword evidence="3" id="KW-1185">Reference proteome</keyword>
<reference evidence="2 3" key="2">
    <citation type="submission" date="2009-02" db="EMBL/GenBank/DDBJ databases">
        <title>Draft genome sequence of Blautia hydrogenotrophica DSM 10507 (Ruminococcus hydrogenotrophicus DSM 10507).</title>
        <authorList>
            <person name="Sudarsanam P."/>
            <person name="Ley R."/>
            <person name="Guruge J."/>
            <person name="Turnbaugh P.J."/>
            <person name="Mahowald M."/>
            <person name="Liep D."/>
            <person name="Gordon J."/>
        </authorList>
    </citation>
    <scope>NUCLEOTIDE SEQUENCE [LARGE SCALE GENOMIC DNA]</scope>
    <source>
        <strain evidence="3">DSM 10507 / JCM 14656 / S5a33</strain>
    </source>
</reference>
<dbReference type="PROSITE" id="PS51257">
    <property type="entry name" value="PROKAR_LIPOPROTEIN"/>
    <property type="match status" value="1"/>
</dbReference>
<protein>
    <recommendedName>
        <fullName evidence="4">Maltose-binding periplasmic proteins/domains</fullName>
    </recommendedName>
</protein>
<dbReference type="RefSeq" id="WP_005944689.1">
    <property type="nucleotide sequence ID" value="NZ_CP136423.1"/>
</dbReference>